<dbReference type="InterPro" id="IPR004007">
    <property type="entry name" value="DhaL_dom"/>
</dbReference>
<dbReference type="Pfam" id="PF02734">
    <property type="entry name" value="Dak2"/>
    <property type="match status" value="1"/>
</dbReference>
<dbReference type="Proteomes" id="UP001519342">
    <property type="component" value="Unassembled WGS sequence"/>
</dbReference>
<accession>A0ABS4GB08</accession>
<dbReference type="InterPro" id="IPR019986">
    <property type="entry name" value="YloV-like"/>
</dbReference>
<gene>
    <name evidence="2" type="ORF">J2Z76_000719</name>
</gene>
<dbReference type="SMART" id="SM01121">
    <property type="entry name" value="Dak1_2"/>
    <property type="match status" value="1"/>
</dbReference>
<dbReference type="Pfam" id="PF21645">
    <property type="entry name" value="FakA-like_M"/>
    <property type="match status" value="1"/>
</dbReference>
<feature type="domain" description="DhaL" evidence="1">
    <location>
        <begin position="9"/>
        <end position="201"/>
    </location>
</feature>
<name>A0ABS4GB08_9FIRM</name>
<keyword evidence="3" id="KW-1185">Reference proteome</keyword>
<dbReference type="NCBIfam" id="TIGR03599">
    <property type="entry name" value="YloV"/>
    <property type="match status" value="1"/>
</dbReference>
<dbReference type="InterPro" id="IPR050270">
    <property type="entry name" value="DegV_domain_contain"/>
</dbReference>
<dbReference type="PROSITE" id="PS51480">
    <property type="entry name" value="DHAL"/>
    <property type="match status" value="1"/>
</dbReference>
<dbReference type="InterPro" id="IPR033470">
    <property type="entry name" value="FakA-like_C"/>
</dbReference>
<protein>
    <submittedName>
        <fullName evidence="2">DAK2 domain fusion protein YloV</fullName>
    </submittedName>
</protein>
<dbReference type="InterPro" id="IPR048394">
    <property type="entry name" value="FakA-like_M"/>
</dbReference>
<comment type="caution">
    <text evidence="2">The sequence shown here is derived from an EMBL/GenBank/DDBJ whole genome shotgun (WGS) entry which is preliminary data.</text>
</comment>
<dbReference type="RefSeq" id="WP_209510625.1">
    <property type="nucleotide sequence ID" value="NZ_JAGGKS010000002.1"/>
</dbReference>
<evidence type="ECO:0000259" key="1">
    <source>
        <dbReference type="PROSITE" id="PS51480"/>
    </source>
</evidence>
<dbReference type="PANTHER" id="PTHR33434">
    <property type="entry name" value="DEGV DOMAIN-CONTAINING PROTEIN DR_1986-RELATED"/>
    <property type="match status" value="1"/>
</dbReference>
<evidence type="ECO:0000313" key="3">
    <source>
        <dbReference type="Proteomes" id="UP001519342"/>
    </source>
</evidence>
<dbReference type="Gene3D" id="1.25.40.340">
    <property type="match status" value="1"/>
</dbReference>
<dbReference type="EMBL" id="JAGGKS010000002">
    <property type="protein sequence ID" value="MBP1924862.1"/>
    <property type="molecule type" value="Genomic_DNA"/>
</dbReference>
<dbReference type="SUPFAM" id="SSF101473">
    <property type="entry name" value="DhaL-like"/>
    <property type="match status" value="1"/>
</dbReference>
<dbReference type="InterPro" id="IPR036117">
    <property type="entry name" value="DhaL_dom_sf"/>
</dbReference>
<reference evidence="2 3" key="1">
    <citation type="submission" date="2021-03" db="EMBL/GenBank/DDBJ databases">
        <title>Genomic Encyclopedia of Type Strains, Phase IV (KMG-IV): sequencing the most valuable type-strain genomes for metagenomic binning, comparative biology and taxonomic classification.</title>
        <authorList>
            <person name="Goeker M."/>
        </authorList>
    </citation>
    <scope>NUCLEOTIDE SEQUENCE [LARGE SCALE GENOMIC DNA]</scope>
    <source>
        <strain evidence="2 3">DSM 24004</strain>
    </source>
</reference>
<organism evidence="2 3">
    <name type="scientific">Sedimentibacter acidaminivorans</name>
    <dbReference type="NCBI Taxonomy" id="913099"/>
    <lineage>
        <taxon>Bacteria</taxon>
        <taxon>Bacillati</taxon>
        <taxon>Bacillota</taxon>
        <taxon>Tissierellia</taxon>
        <taxon>Sedimentibacter</taxon>
    </lineage>
</organism>
<proteinExistence type="predicted"/>
<evidence type="ECO:0000313" key="2">
    <source>
        <dbReference type="EMBL" id="MBP1924862.1"/>
    </source>
</evidence>
<sequence length="540" mass="59672">MIIKYIDNITFKKMLLGAAVNLENNKNIVDSLNVFPVPDGDTGTNMNLTVQAAIKEINILKESSIGKIAEAVANGSLMGARGNSGVILSQLFRGLYKGLGNASRIDTQIIAEAFKSATDTAYKAVMKPVEGTILTVARETSERAMTTYTEYEDVVLFLEDLIKQAKDTLSRTPEMLKVLKQADVVDAGGKGLVYLLEGALASLKGVEIKQEKTDRVEIVETEQELKSFTSEDEILFAYCTEFIIKNPKKSHEEFLSIIHDKGDSIVCVGDENIIKVHIHTNNPGQILNMAVKYGELIKIKIDNMKEQFREKYKNAPAKIEEKKEYGFVSIGMGEGIEKVFSDLNVDVFISGGQTMNPSTEDILAASNKVNAENIIILPNNSNIILAATQAKEMSDKNIHVIPSKSIPQGIAAMLAFKEDNNVLENVNSMSAAVTEVKTGQITYAVRDTIFNDMEIKKDEIIALYDGEIVTHGKNAEDQAVELVKSMVDTDSFLITLFYGENIDKNTVKNLKSRIEEEAEECDVEIIYGGQPLYYYIISVE</sequence>
<dbReference type="SMART" id="SM01120">
    <property type="entry name" value="Dak2"/>
    <property type="match status" value="1"/>
</dbReference>
<dbReference type="PANTHER" id="PTHR33434:SF4">
    <property type="entry name" value="PHOSPHATASE PROTEIN"/>
    <property type="match status" value="1"/>
</dbReference>
<dbReference type="Pfam" id="PF13684">
    <property type="entry name" value="FakA-like_C"/>
    <property type="match status" value="1"/>
</dbReference>